<dbReference type="Gene3D" id="1.10.840.10">
    <property type="entry name" value="Ras guanine-nucleotide exchange factors catalytic domain"/>
    <property type="match status" value="2"/>
</dbReference>
<evidence type="ECO:0000313" key="6">
    <source>
        <dbReference type="EMBL" id="KAJ3445581.1"/>
    </source>
</evidence>
<dbReference type="SUPFAM" id="SSF48366">
    <property type="entry name" value="Ras GEF"/>
    <property type="match status" value="2"/>
</dbReference>
<feature type="domain" description="N-terminal Ras-GEF" evidence="5">
    <location>
        <begin position="733"/>
        <end position="866"/>
    </location>
</feature>
<feature type="compositionally biased region" description="Basic and acidic residues" evidence="3">
    <location>
        <begin position="165"/>
        <end position="175"/>
    </location>
</feature>
<feature type="region of interest" description="Disordered" evidence="3">
    <location>
        <begin position="638"/>
        <end position="667"/>
    </location>
</feature>
<feature type="domain" description="N-terminal Ras-GEF" evidence="5">
    <location>
        <begin position="222"/>
        <end position="351"/>
    </location>
</feature>
<feature type="domain" description="Ras-GEF" evidence="4">
    <location>
        <begin position="917"/>
        <end position="1160"/>
    </location>
</feature>
<feature type="region of interest" description="Disordered" evidence="3">
    <location>
        <begin position="155"/>
        <end position="184"/>
    </location>
</feature>
<dbReference type="SMART" id="SM00147">
    <property type="entry name" value="RasGEF"/>
    <property type="match status" value="2"/>
</dbReference>
<dbReference type="EMBL" id="JANTQA010000023">
    <property type="protein sequence ID" value="KAJ3445581.1"/>
    <property type="molecule type" value="Genomic_DNA"/>
</dbReference>
<dbReference type="InterPro" id="IPR008937">
    <property type="entry name" value="Ras-like_GEF"/>
</dbReference>
<name>A0AAV7ZWT3_9EUKA</name>
<reference evidence="6" key="1">
    <citation type="submission" date="2022-08" db="EMBL/GenBank/DDBJ databases">
        <title>Novel sulphate-reducing endosymbionts in the free-living metamonad Anaeramoeba.</title>
        <authorList>
            <person name="Jerlstrom-Hultqvist J."/>
            <person name="Cepicka I."/>
            <person name="Gallot-Lavallee L."/>
            <person name="Salas-Leiva D."/>
            <person name="Curtis B.A."/>
            <person name="Zahonova K."/>
            <person name="Pipaliya S."/>
            <person name="Dacks J."/>
            <person name="Roger A.J."/>
        </authorList>
    </citation>
    <scope>NUCLEOTIDE SEQUENCE</scope>
    <source>
        <strain evidence="6">Busselton2</strain>
    </source>
</reference>
<keyword evidence="1 2" id="KW-0344">Guanine-nucleotide releasing factor</keyword>
<dbReference type="PROSITE" id="PS50009">
    <property type="entry name" value="RASGEF_CAT"/>
    <property type="match status" value="2"/>
</dbReference>
<dbReference type="Pfam" id="PF00617">
    <property type="entry name" value="RasGEF"/>
    <property type="match status" value="2"/>
</dbReference>
<evidence type="ECO:0000256" key="2">
    <source>
        <dbReference type="PROSITE-ProRule" id="PRU00168"/>
    </source>
</evidence>
<dbReference type="InterPro" id="IPR001895">
    <property type="entry name" value="RASGEF_cat_dom"/>
</dbReference>
<dbReference type="CDD" id="cd06224">
    <property type="entry name" value="REM"/>
    <property type="match status" value="1"/>
</dbReference>
<dbReference type="GO" id="GO:0005085">
    <property type="term" value="F:guanyl-nucleotide exchange factor activity"/>
    <property type="evidence" value="ECO:0007669"/>
    <property type="project" value="UniProtKB-KW"/>
</dbReference>
<dbReference type="PANTHER" id="PTHR23113">
    <property type="entry name" value="GUANINE NUCLEOTIDE EXCHANGE FACTOR"/>
    <property type="match status" value="1"/>
</dbReference>
<accession>A0AAV7ZWT3</accession>
<comment type="caution">
    <text evidence="6">The sequence shown here is derived from an EMBL/GenBank/DDBJ whole genome shotgun (WGS) entry which is preliminary data.</text>
</comment>
<dbReference type="SMART" id="SM00229">
    <property type="entry name" value="RasGEFN"/>
    <property type="match status" value="2"/>
</dbReference>
<sequence length="1163" mass="135442">MSDLSNFLDEQLERLTKKTSLCLVTGTQNKRRKQRSYLDVLAELKSPKPRTTDYFQKSKSLSNIETFLSETMNKSKNTGTNSNTRSSFALDPMMNRSKSAVPNKRSNLKYISNKPNERKINNNPNNGSSVKKMKKSLTKLKISLKTKNQIPITTVSKKKKRYETRKRFESRKKAEQNQSMHSNTTIKDLFKKPSKTLRDNVNEQTHFQTNGTQVSLQYQKKGIPKLSKGTQEGIVYHFLTNESLDLEIFSTFLLIYENFMSKYELFGYFAKYFDFEIANFDLNCLFEKIQRPIIQDRILKLLQIWASQQVGDFSGETKWIQETVNPFIESKIGAINVEASRELKICIERQVKSRSLKDAYASYSSLFGKNKPSKNNSYQGKIKFQNLSAQVIAAQMTLQALDQFCKLDLKEFSQDRKCGDWEQCQKSLPTLFNYLNYLELTTGWICTTILSESKLSNRVSRIEKWLEVSQILVKLNNYQHLFCIMSALQSLPVARLDTTWANVPNNSKRMLDKLRTVTNKKNNFRKYRSLLKNSQLPFIPLIDLLLYDISFIGYQEKSYFDNNQKILNINKFLKIGKVIKEIKYFQQSVYFDVFPIKQLQKFFVGVQPWSKEKLFKRSKKIEKNTEMKYVHLLFEKNQTNNNPKTGNSNNNNHNHNNNKNNSNFDENKINDSNCLNGNLRKPLLNNNQIMIDEIREEEVFLNKFSEIDERFAVIERNDLPNTQSNNNKGLANTCINVIGGTIEWLVEYLCSEKGSNPLYLNTFLLTYQTFTTGTELLLLLKERFLMKPPENLEGKSLRLFKNKIINTVKFKVFNVLNQWMRTHSTDFGPDTGLDDELLLFIEQDILNDPDMKKSGIVLKGILNKLKNNNYIFPSNARKYGKISPMGQSSNNLNRNSPKPIIPKLLSNEQQLTFMDINEKEFMRQITLMEFDLYQKIKPREFLNQAWTKKNKEQLAPNICNFTKFFNLISNWMANEILSHEKLKNRVNCLGKFITIGHLSKKIGNFNFVQEIIAGLSSSGVFRLKKTWKALPNKLKNLWVDLNQLMRGETNYKVIRQILQTIDPPALPYIGMFLTDLVFIDDGNPDNLKSIAYRSNFNSNTFINFEKRQKTARIIATIQQFQHIPFNFQRIEVIQNFISNSTNALVDNTTLYQRSLLVEPRTKK</sequence>
<evidence type="ECO:0000256" key="3">
    <source>
        <dbReference type="SAM" id="MobiDB-lite"/>
    </source>
</evidence>
<dbReference type="Pfam" id="PF00618">
    <property type="entry name" value="RasGEF_N"/>
    <property type="match status" value="2"/>
</dbReference>
<dbReference type="PROSITE" id="PS50212">
    <property type="entry name" value="RASGEF_NTER"/>
    <property type="match status" value="2"/>
</dbReference>
<evidence type="ECO:0000259" key="5">
    <source>
        <dbReference type="PROSITE" id="PS50212"/>
    </source>
</evidence>
<dbReference type="PANTHER" id="PTHR23113:SF370">
    <property type="entry name" value="RAS GUANINE NUCLEOTIDE EXCHANGE FACTOR P"/>
    <property type="match status" value="1"/>
</dbReference>
<evidence type="ECO:0000256" key="1">
    <source>
        <dbReference type="ARBA" id="ARBA00022658"/>
    </source>
</evidence>
<proteinExistence type="predicted"/>
<dbReference type="CDD" id="cd00155">
    <property type="entry name" value="RasGEF"/>
    <property type="match status" value="1"/>
</dbReference>
<evidence type="ECO:0000259" key="4">
    <source>
        <dbReference type="PROSITE" id="PS50009"/>
    </source>
</evidence>
<dbReference type="InterPro" id="IPR000651">
    <property type="entry name" value="Ras-like_Gua-exchang_fac_N"/>
</dbReference>
<dbReference type="InterPro" id="IPR023578">
    <property type="entry name" value="Ras_GEF_dom_sf"/>
</dbReference>
<feature type="domain" description="Ras-GEF" evidence="4">
    <location>
        <begin position="388"/>
        <end position="624"/>
    </location>
</feature>
<dbReference type="InterPro" id="IPR036964">
    <property type="entry name" value="RASGEF_cat_dom_sf"/>
</dbReference>
<dbReference type="Gene3D" id="1.20.870.10">
    <property type="entry name" value="Son of sevenless (SoS) protein Chain: S domain 1"/>
    <property type="match status" value="2"/>
</dbReference>
<gene>
    <name evidence="6" type="ORF">M0812_11463</name>
</gene>
<dbReference type="AlphaFoldDB" id="A0AAV7ZWT3"/>
<dbReference type="GO" id="GO:0005886">
    <property type="term" value="C:plasma membrane"/>
    <property type="evidence" value="ECO:0007669"/>
    <property type="project" value="TreeGrafter"/>
</dbReference>
<organism evidence="6 7">
    <name type="scientific">Anaeramoeba flamelloides</name>
    <dbReference type="NCBI Taxonomy" id="1746091"/>
    <lineage>
        <taxon>Eukaryota</taxon>
        <taxon>Metamonada</taxon>
        <taxon>Anaeramoebidae</taxon>
        <taxon>Anaeramoeba</taxon>
    </lineage>
</organism>
<feature type="compositionally biased region" description="Low complexity" evidence="3">
    <location>
        <begin position="638"/>
        <end position="664"/>
    </location>
</feature>
<evidence type="ECO:0000313" key="7">
    <source>
        <dbReference type="Proteomes" id="UP001146793"/>
    </source>
</evidence>
<dbReference type="Proteomes" id="UP001146793">
    <property type="component" value="Unassembled WGS sequence"/>
</dbReference>
<dbReference type="GO" id="GO:0007265">
    <property type="term" value="P:Ras protein signal transduction"/>
    <property type="evidence" value="ECO:0007669"/>
    <property type="project" value="TreeGrafter"/>
</dbReference>
<protein>
    <submittedName>
        <fullName evidence="6">Guanine nucleotide exchange factor</fullName>
    </submittedName>
</protein>